<protein>
    <submittedName>
        <fullName evidence="7">ABC-2 type transport system permease protein</fullName>
    </submittedName>
</protein>
<evidence type="ECO:0000256" key="2">
    <source>
        <dbReference type="ARBA" id="ARBA00022692"/>
    </source>
</evidence>
<keyword evidence="4 5" id="KW-0472">Membrane</keyword>
<feature type="transmembrane region" description="Helical" evidence="5">
    <location>
        <begin position="219"/>
        <end position="238"/>
    </location>
</feature>
<dbReference type="InterPro" id="IPR013525">
    <property type="entry name" value="ABC2_TM"/>
</dbReference>
<dbReference type="PANTHER" id="PTHR43229:SF2">
    <property type="entry name" value="NODULATION PROTEIN J"/>
    <property type="match status" value="1"/>
</dbReference>
<reference evidence="7" key="1">
    <citation type="submission" date="2016-11" db="EMBL/GenBank/DDBJ databases">
        <authorList>
            <person name="Varghese N."/>
            <person name="Submissions S."/>
        </authorList>
    </citation>
    <scope>NUCLEOTIDE SEQUENCE [LARGE SCALE GENOMIC DNA]</scope>
    <source>
        <strain evidence="7">DSM 16785</strain>
    </source>
</reference>
<name>A0A1M5AM88_MARH1</name>
<dbReference type="GO" id="GO:0016020">
    <property type="term" value="C:membrane"/>
    <property type="evidence" value="ECO:0007669"/>
    <property type="project" value="UniProtKB-SubCell"/>
</dbReference>
<dbReference type="AlphaFoldDB" id="A0A1M5AM88"/>
<dbReference type="EMBL" id="FQUI01000067">
    <property type="protein sequence ID" value="SHF31217.1"/>
    <property type="molecule type" value="Genomic_DNA"/>
</dbReference>
<evidence type="ECO:0000259" key="6">
    <source>
        <dbReference type="Pfam" id="PF12698"/>
    </source>
</evidence>
<dbReference type="GO" id="GO:0140359">
    <property type="term" value="F:ABC-type transporter activity"/>
    <property type="evidence" value="ECO:0007669"/>
    <property type="project" value="InterPro"/>
</dbReference>
<evidence type="ECO:0000256" key="1">
    <source>
        <dbReference type="ARBA" id="ARBA00004141"/>
    </source>
</evidence>
<dbReference type="Proteomes" id="UP000184334">
    <property type="component" value="Unassembled WGS sequence"/>
</dbReference>
<dbReference type="InterPro" id="IPR051784">
    <property type="entry name" value="Nod_factor_ABC_transporter"/>
</dbReference>
<keyword evidence="8" id="KW-1185">Reference proteome</keyword>
<organism evidence="7 8">
    <name type="scientific">Marinitoga hydrogenitolerans (strain DSM 16785 / JCM 12826 / AT1271)</name>
    <dbReference type="NCBI Taxonomy" id="1122195"/>
    <lineage>
        <taxon>Bacteria</taxon>
        <taxon>Thermotogati</taxon>
        <taxon>Thermotogota</taxon>
        <taxon>Thermotogae</taxon>
        <taxon>Petrotogales</taxon>
        <taxon>Petrotogaceae</taxon>
        <taxon>Marinitoga</taxon>
    </lineage>
</organism>
<evidence type="ECO:0000256" key="4">
    <source>
        <dbReference type="ARBA" id="ARBA00023136"/>
    </source>
</evidence>
<dbReference type="Pfam" id="PF12698">
    <property type="entry name" value="ABC2_membrane_3"/>
    <property type="match status" value="1"/>
</dbReference>
<comment type="subcellular location">
    <subcellularLocation>
        <location evidence="1">Membrane</location>
        <topology evidence="1">Multi-pass membrane protein</topology>
    </subcellularLocation>
</comment>
<evidence type="ECO:0000313" key="8">
    <source>
        <dbReference type="Proteomes" id="UP000184334"/>
    </source>
</evidence>
<dbReference type="STRING" id="1122195.SAMN02745164_02223"/>
<feature type="transmembrane region" description="Helical" evidence="5">
    <location>
        <begin position="20"/>
        <end position="39"/>
    </location>
</feature>
<proteinExistence type="predicted"/>
<evidence type="ECO:0000256" key="3">
    <source>
        <dbReference type="ARBA" id="ARBA00022989"/>
    </source>
</evidence>
<accession>A0A1M5AM88</accession>
<feature type="domain" description="ABC-2 type transporter transmembrane" evidence="6">
    <location>
        <begin position="41"/>
        <end position="235"/>
    </location>
</feature>
<feature type="transmembrane region" description="Helical" evidence="5">
    <location>
        <begin position="129"/>
        <end position="154"/>
    </location>
</feature>
<evidence type="ECO:0000256" key="5">
    <source>
        <dbReference type="SAM" id="Phobius"/>
    </source>
</evidence>
<keyword evidence="2 5" id="KW-0812">Transmembrane</keyword>
<comment type="caution">
    <text evidence="7">The sequence shown here is derived from an EMBL/GenBank/DDBJ whole genome shotgun (WGS) entry which is preliminary data.</text>
</comment>
<dbReference type="OrthoDB" id="9788252at2"/>
<evidence type="ECO:0000313" key="7">
    <source>
        <dbReference type="EMBL" id="SHF31217.1"/>
    </source>
</evidence>
<sequence>MKDIMYLIKKDWLIRKKYKFVWINMALTPFFMIGPYIFTSKLFGKVNFSESILIGTLLWYWLNQYFWGVGDGFGEERSEGTLISIIISPVSSLKFLFSKGIDTFLTNIYITLFTLIFFALSGITTKFSLWIFVLLSISGLYITFFSIFFAALALWKKKIGSINYTLQYFIGLLSGMTSPVNYYPIYIKAISYIIPLTYLISIGRNIIQTGSIDNKNLYMLLILTIISFLYLVIGIIMLKKVENYTRKKGEWETW</sequence>
<dbReference type="PANTHER" id="PTHR43229">
    <property type="entry name" value="NODULATION PROTEIN J"/>
    <property type="match status" value="1"/>
</dbReference>
<keyword evidence="3 5" id="KW-1133">Transmembrane helix</keyword>
<feature type="transmembrane region" description="Helical" evidence="5">
    <location>
        <begin position="189"/>
        <end position="207"/>
    </location>
</feature>
<gene>
    <name evidence="7" type="ORF">SAMN02745164_02223</name>
</gene>
<feature type="transmembrane region" description="Helical" evidence="5">
    <location>
        <begin position="104"/>
        <end position="123"/>
    </location>
</feature>
<dbReference type="RefSeq" id="WP_072866081.1">
    <property type="nucleotide sequence ID" value="NZ_FQUI01000067.1"/>
</dbReference>